<feature type="chain" id="PRO_5016242720" description="Alpha-2-macroglobulin domain-containing protein" evidence="2">
    <location>
        <begin position="24"/>
        <end position="2154"/>
    </location>
</feature>
<protein>
    <recommendedName>
        <fullName evidence="3">Alpha-2-macroglobulin domain-containing protein</fullName>
    </recommendedName>
</protein>
<dbReference type="Pfam" id="PF00207">
    <property type="entry name" value="A2M"/>
    <property type="match status" value="1"/>
</dbReference>
<dbReference type="InterPro" id="IPR047565">
    <property type="entry name" value="Alpha-macroglob_thiol-ester_cl"/>
</dbReference>
<dbReference type="GO" id="GO:0004866">
    <property type="term" value="F:endopeptidase inhibitor activity"/>
    <property type="evidence" value="ECO:0007669"/>
    <property type="project" value="InterPro"/>
</dbReference>
<comment type="similarity">
    <text evidence="1">Belongs to the protease inhibitor I39 (alpha-2-macroglobulin) family. Bacterial alpha-2-macroglobulin subfamily.</text>
</comment>
<evidence type="ECO:0000313" key="4">
    <source>
        <dbReference type="EMBL" id="PWS31897.1"/>
    </source>
</evidence>
<gene>
    <name evidence="4" type="ORF">DF947_08865</name>
</gene>
<dbReference type="InterPro" id="IPR041246">
    <property type="entry name" value="Bact_MG10"/>
</dbReference>
<dbReference type="Pfam" id="PF01835">
    <property type="entry name" value="MG2"/>
    <property type="match status" value="1"/>
</dbReference>
<dbReference type="SUPFAM" id="SSF49464">
    <property type="entry name" value="Carboxypeptidase regulatory domain-like"/>
    <property type="match status" value="1"/>
</dbReference>
<organism evidence="4 5">
    <name type="scientific">Pedobacter paludis</name>
    <dbReference type="NCBI Taxonomy" id="2203212"/>
    <lineage>
        <taxon>Bacteria</taxon>
        <taxon>Pseudomonadati</taxon>
        <taxon>Bacteroidota</taxon>
        <taxon>Sphingobacteriia</taxon>
        <taxon>Sphingobacteriales</taxon>
        <taxon>Sphingobacteriaceae</taxon>
        <taxon>Pedobacter</taxon>
    </lineage>
</organism>
<dbReference type="Proteomes" id="UP000245391">
    <property type="component" value="Unassembled WGS sequence"/>
</dbReference>
<evidence type="ECO:0000313" key="5">
    <source>
        <dbReference type="Proteomes" id="UP000245391"/>
    </source>
</evidence>
<feature type="signal peptide" evidence="2">
    <location>
        <begin position="1"/>
        <end position="23"/>
    </location>
</feature>
<name>A0A317F1H6_9SPHI</name>
<dbReference type="PANTHER" id="PTHR40094:SF1">
    <property type="entry name" value="UBIQUITIN DOMAIN-CONTAINING PROTEIN"/>
    <property type="match status" value="1"/>
</dbReference>
<dbReference type="Pfam" id="PF17973">
    <property type="entry name" value="bMG10"/>
    <property type="match status" value="1"/>
</dbReference>
<dbReference type="EMBL" id="QGNY01000003">
    <property type="protein sequence ID" value="PWS31897.1"/>
    <property type="molecule type" value="Genomic_DNA"/>
</dbReference>
<dbReference type="RefSeq" id="WP_109929352.1">
    <property type="nucleotide sequence ID" value="NZ_QGNY01000003.1"/>
</dbReference>
<dbReference type="Gene3D" id="2.60.40.1930">
    <property type="match status" value="1"/>
</dbReference>
<comment type="caution">
    <text evidence="4">The sequence shown here is derived from an EMBL/GenBank/DDBJ whole genome shotgun (WGS) entry which is preliminary data.</text>
</comment>
<dbReference type="InterPro" id="IPR001599">
    <property type="entry name" value="Macroglobln_a2"/>
</dbReference>
<proteinExistence type="inferred from homology"/>
<sequence length="2154" mass="246097">MKNALRLFLSITIFFATFFKSSAQNIPNYYQGSFQTIDSLATLSKPKDALTIINKVNAKARIDGNTAMLIKSVMYRMLFQGYLEEDVFSKINKELKQDIAQAKQPAKSILQSLLAESYWKFYQENQYNFLNRTNVQSNLGDDIKTWSANKFVDEIIKNYTASLSDLKLLQDTKIDSLSEIIVGNDYNRYLRPKLYDLLAYRALEVLANTQTEITRTENAINFNDPKWFGDYKSFLKIEIPQKDSTSFSLQALSIFQNLIGVHEKYQNVGAIADADLKRLNFVYQRSSDENKLKLYEDAILKLADYSKRSEIYSDVLFDLASKKYEARYNFDKKRQMNLAELVDLANQAIKAYPNSIGAKNSEKLLADIKNQMLQIRLNEFIEPNKSTQLFFQYKNVDTVYVKLYKPNAEIDRNYFNNKELYSKFIADNKVLKQWSIALPKNEDYQEHTLIDKLDGLEKGNYIIIVQSKLDGSDKNVAYNYAYLKVTNLAVINRITGLLNHQYFVANSSTGEPIENAVIKEKINQYSDGKYESKDRGILVTDKNGFAESALNLTVNRIVASYNGDSVSVDVNQQSYRYQDTKDKVVLFTDRPIYRPGQTVFYKGIYFGFDDDKNHIIKDKNVDITFKDANRKEIEKTSKITNEYGTFQGSFTIPMGKLNGRMSIITAYGSVEVQVEEYKRPTFEIVFDKLNQKYKLSDSIRIQGKAITFSGYAVAGAKVKYTITRSILSENNRIYGGNNFKQIATGNTETKAGGIFNVNFLSVAENANINGYTYQINVDITDLNGETKTKILTVNAGKSDILLKVLMPDKIFSSAKLDSISFVVTNLNTEPIKAKISSEWFKLEYPGRLINQSFLQSKPEKYNISKSEFLQYFPRDEYEGDGLPENWNAKKINFAQNTDVEQGLGEMAINSKKISSGYYKIRFKAINDDQDSVIVEKTVRIYKNEAENILTGREWLVTEKTNIQPGEVASFRLASTIPNAKAYYEVYYKDKIVEKVWLKVGPKQTIINIKPQPYFVDGFAVQFTMVQRGRIYQSFNEITIVDEKNQLDIKFLTFRDKLQPGEKENWRLSIVNKKGEKQMAEMVASLYDASLDDLKTMNWNKIVAPKYNYYQYNWNFNLNNVIHGNDLWFLRNYYNYYEIAKRNYEVLNFFGANYSYDFKYNYNEYIKKIDIEKRKKNVEIAAKRLEELKATGKIYGVVTDKDGFAIPGAYVKSGNKKTTTDASGIYSIDAKLGDEIKVGFLGYNSASSKVGSVKRINFKLEEDLHGLNQVDVVGYGSQNKKDITGSATYYDELEDPTLRQEVEALKRNDPARSLRVRGSSRVAYDATGAPAPAALAEVVAVDDNKVYDFVSIEKAYDPKLGFAIVNGKLVYGPRNIAARTNFNETAFFYPQLHTNETGEINIEFTIPQSLTRYKMMGFAHTKDFKTATITKELITQKQLSISANAPRFFREGDTVLFSAKLNNLSGNEQKGNAILELRDAISGKPISVFANNVMAGQNFQLSNNGNQSLKWSLVIPSGIAAITYKLVAQSEKFSDGEEMTIPVLPNAMLVTESMSLSVRGGLSKTFTMDKLLNSGNSKTLKNQSLTLEFTSNPVWYAVQALPYLMEYPYECAEQTFSRFYANSFATGIINSSPKIKTVFDSWKQTNNGEALLSNLEKNPALKSVLLEETPWVRNADNETERKKRLVVLFDLNRMTYELKANFDKLENMQFSNGAFPWFSGMQEDRYITQHIALGIGQLKHLKVVNEKEFPKLNLMLSKATNYLDARLVEDYKHDLERKTASGYLQMHYLYARSYSNQKNTNTDFAKAYQFYIKRIIQNWKYMEPYQLAQSALILERNSNHAEAIKIIGLLKQTAQQSDELGMYWKANRNGWWWYQNPIETQALLIEAFDEVANDAKAVEEMKIWLLKNKHTNDWKTTKATASACYALLMRGYNLLGESTEPEILIGGKSLSQMGLNTQSKEAGTGYEKITITALDVKPEMARVQIKNNNKGIAWGAYYWQYFEQLDKITPSATGVKINKQLFLQKQTEKGNLLTPLTKDNVLVPGDLVKVRIEIFCDRDMEYMHLKDLRSSGFEPVNVISQYKYQGGLSYYESTKDASTNFLISYLPKGTYVFEYPLRVTHSGNFSNGITTLQSMYAPEFTTHSEGIRVHVKPQN</sequence>
<keyword evidence="5" id="KW-1185">Reference proteome</keyword>
<dbReference type="OrthoDB" id="9767116at2"/>
<dbReference type="SMART" id="SM01419">
    <property type="entry name" value="Thiol-ester_cl"/>
    <property type="match status" value="1"/>
</dbReference>
<keyword evidence="2" id="KW-0732">Signal</keyword>
<dbReference type="InterPro" id="IPR008969">
    <property type="entry name" value="CarboxyPept-like_regulatory"/>
</dbReference>
<evidence type="ECO:0000256" key="1">
    <source>
        <dbReference type="ARBA" id="ARBA00010556"/>
    </source>
</evidence>
<dbReference type="Pfam" id="PF07703">
    <property type="entry name" value="A2M_BRD"/>
    <property type="match status" value="1"/>
</dbReference>
<dbReference type="InterPro" id="IPR002890">
    <property type="entry name" value="MG2"/>
</dbReference>
<accession>A0A317F1H6</accession>
<evidence type="ECO:0000259" key="3">
    <source>
        <dbReference type="SMART" id="SM01360"/>
    </source>
</evidence>
<dbReference type="Gene3D" id="2.60.40.1120">
    <property type="entry name" value="Carboxypeptidase-like, regulatory domain"/>
    <property type="match status" value="1"/>
</dbReference>
<dbReference type="InterPro" id="IPR008930">
    <property type="entry name" value="Terpenoid_cyclase/PrenylTrfase"/>
</dbReference>
<dbReference type="Gene3D" id="1.50.10.20">
    <property type="match status" value="1"/>
</dbReference>
<evidence type="ECO:0000256" key="2">
    <source>
        <dbReference type="SAM" id="SignalP"/>
    </source>
</evidence>
<reference evidence="5" key="1">
    <citation type="submission" date="2018-05" db="EMBL/GenBank/DDBJ databases">
        <title>Pedobacter paludis sp. nov., isolated from wetland soil.</title>
        <authorList>
            <person name="Zhang Y."/>
        </authorList>
    </citation>
    <scope>NUCLEOTIDE SEQUENCE [LARGE SCALE GENOMIC DNA]</scope>
    <source>
        <strain evidence="5">R-8</strain>
    </source>
</reference>
<dbReference type="InterPro" id="IPR051802">
    <property type="entry name" value="YfhM-like"/>
</dbReference>
<dbReference type="SUPFAM" id="SSF48239">
    <property type="entry name" value="Terpenoid cyclases/Protein prenyltransferases"/>
    <property type="match status" value="1"/>
</dbReference>
<dbReference type="SMART" id="SM01360">
    <property type="entry name" value="A2M"/>
    <property type="match status" value="1"/>
</dbReference>
<dbReference type="PANTHER" id="PTHR40094">
    <property type="entry name" value="ALPHA-2-MACROGLOBULIN HOMOLOG"/>
    <property type="match status" value="1"/>
</dbReference>
<dbReference type="InterPro" id="IPR011625">
    <property type="entry name" value="A2M_N_BRD"/>
</dbReference>
<feature type="domain" description="Alpha-2-macroglobulin" evidence="3">
    <location>
        <begin position="1384"/>
        <end position="1474"/>
    </location>
</feature>